<gene>
    <name evidence="1" type="primary">PTBP2A</name>
</gene>
<protein>
    <submittedName>
        <fullName evidence="1">Polypyrimidine tract binding protein 2a</fullName>
    </submittedName>
</protein>
<evidence type="ECO:0000313" key="1">
    <source>
        <dbReference type="EMBL" id="SBR04625.1"/>
    </source>
</evidence>
<sequence>MEVCGIAETAPIPPLCRHCLIFRKKETIVAHYCHGLSTYKRPKAP</sequence>
<dbReference type="AlphaFoldDB" id="A0A1A8J4L3"/>
<reference evidence="1" key="1">
    <citation type="submission" date="2016-05" db="EMBL/GenBank/DDBJ databases">
        <authorList>
            <person name="Lavstsen T."/>
            <person name="Jespersen J.S."/>
        </authorList>
    </citation>
    <scope>NUCLEOTIDE SEQUENCE</scope>
    <source>
        <tissue evidence="1">Brain</tissue>
    </source>
</reference>
<dbReference type="EMBL" id="HAED01018180">
    <property type="protein sequence ID" value="SBR04625.1"/>
    <property type="molecule type" value="Transcribed_RNA"/>
</dbReference>
<accession>A0A1A8J4L3</accession>
<organism evidence="1">
    <name type="scientific">Nothobranchius kuhntae</name>
    <name type="common">Beira killifish</name>
    <dbReference type="NCBI Taxonomy" id="321403"/>
    <lineage>
        <taxon>Eukaryota</taxon>
        <taxon>Metazoa</taxon>
        <taxon>Chordata</taxon>
        <taxon>Craniata</taxon>
        <taxon>Vertebrata</taxon>
        <taxon>Euteleostomi</taxon>
        <taxon>Actinopterygii</taxon>
        <taxon>Neopterygii</taxon>
        <taxon>Teleostei</taxon>
        <taxon>Neoteleostei</taxon>
        <taxon>Acanthomorphata</taxon>
        <taxon>Ovalentaria</taxon>
        <taxon>Atherinomorphae</taxon>
        <taxon>Cyprinodontiformes</taxon>
        <taxon>Nothobranchiidae</taxon>
        <taxon>Nothobranchius</taxon>
    </lineage>
</organism>
<reference evidence="1" key="2">
    <citation type="submission" date="2016-06" db="EMBL/GenBank/DDBJ databases">
        <title>The genome of a short-lived fish provides insights into sex chromosome evolution and the genetic control of aging.</title>
        <authorList>
            <person name="Reichwald K."/>
            <person name="Felder M."/>
            <person name="Petzold A."/>
            <person name="Koch P."/>
            <person name="Groth M."/>
            <person name="Platzer M."/>
        </authorList>
    </citation>
    <scope>NUCLEOTIDE SEQUENCE</scope>
    <source>
        <tissue evidence="1">Brain</tissue>
    </source>
</reference>
<proteinExistence type="predicted"/>
<name>A0A1A8J4L3_NOTKU</name>
<feature type="non-terminal residue" evidence="1">
    <location>
        <position position="45"/>
    </location>
</feature>